<dbReference type="AlphaFoldDB" id="A0A0S3QVB5"/>
<protein>
    <submittedName>
        <fullName evidence="1">Uncharacterized protein</fullName>
    </submittedName>
</protein>
<proteinExistence type="predicted"/>
<name>A0A0S3QVB5_THET7</name>
<sequence>MVSMTDKPTPKELKFSWDKDLTKEKLIVRRMMSDHPKEVLKDYDKNFLKKIFLKNLHRLDKINRNFWKLILEVKESEFNEAAKRNLRMANRIWDR</sequence>
<organism evidence="1 2">
    <name type="scientific">Thermosulfidibacter takaii (strain DSM 17441 / JCM 13301 / NBRC 103674 / ABI70S6)</name>
    <dbReference type="NCBI Taxonomy" id="1298851"/>
    <lineage>
        <taxon>Bacteria</taxon>
        <taxon>Pseudomonadati</taxon>
        <taxon>Thermosulfidibacterota</taxon>
        <taxon>Thermosulfidibacteria</taxon>
        <taxon>Thermosulfidibacterales</taxon>
        <taxon>Thermosulfidibacteraceae</taxon>
    </lineage>
</organism>
<dbReference type="Proteomes" id="UP000063234">
    <property type="component" value="Chromosome"/>
</dbReference>
<dbReference type="KEGG" id="ttk:TST_1495"/>
<evidence type="ECO:0000313" key="1">
    <source>
        <dbReference type="EMBL" id="BAT72281.1"/>
    </source>
</evidence>
<gene>
    <name evidence="1" type="ORF">TST_1495</name>
</gene>
<accession>A0A0S3QVB5</accession>
<evidence type="ECO:0000313" key="2">
    <source>
        <dbReference type="Proteomes" id="UP000063234"/>
    </source>
</evidence>
<reference evidence="2" key="1">
    <citation type="journal article" date="2018" name="Science">
        <title>A primordial and reversible TCA cycle in a facultatively chemolithoautotrophic thermophile.</title>
        <authorList>
            <person name="Nunoura T."/>
            <person name="Chikaraishi Y."/>
            <person name="Izaki R."/>
            <person name="Suwa T."/>
            <person name="Sato T."/>
            <person name="Harada T."/>
            <person name="Mori K."/>
            <person name="Kato Y."/>
            <person name="Miyazaki M."/>
            <person name="Shimamura S."/>
            <person name="Yanagawa K."/>
            <person name="Shuto A."/>
            <person name="Ohkouchi N."/>
            <person name="Fujita N."/>
            <person name="Takaki Y."/>
            <person name="Atomi H."/>
            <person name="Takai K."/>
        </authorList>
    </citation>
    <scope>NUCLEOTIDE SEQUENCE [LARGE SCALE GENOMIC DNA]</scope>
    <source>
        <strain evidence="2">DSM 17441 / JCM 13301 / NBRC 103674 / ABI70S6</strain>
    </source>
</reference>
<keyword evidence="2" id="KW-1185">Reference proteome</keyword>
<dbReference type="EMBL" id="AP013035">
    <property type="protein sequence ID" value="BAT72281.1"/>
    <property type="molecule type" value="Genomic_DNA"/>
</dbReference>